<dbReference type="InterPro" id="IPR038765">
    <property type="entry name" value="Papain-like_cys_pep_sf"/>
</dbReference>
<dbReference type="KEGG" id="huw:FPZ11_17640"/>
<dbReference type="GO" id="GO:0016407">
    <property type="term" value="F:acetyltransferase activity"/>
    <property type="evidence" value="ECO:0007669"/>
    <property type="project" value="InterPro"/>
</dbReference>
<name>A0A5B8M9N7_9MICO</name>
<evidence type="ECO:0000313" key="2">
    <source>
        <dbReference type="EMBL" id="QDZ16332.1"/>
    </source>
</evidence>
<keyword evidence="3" id="KW-1185">Reference proteome</keyword>
<dbReference type="SUPFAM" id="SSF54001">
    <property type="entry name" value="Cysteine proteinases"/>
    <property type="match status" value="1"/>
</dbReference>
<reference evidence="2 3" key="1">
    <citation type="submission" date="2019-07" db="EMBL/GenBank/DDBJ databases">
        <title>Full genome sequence of Humibacter sp. WJ7-1.</title>
        <authorList>
            <person name="Im W.-T."/>
        </authorList>
    </citation>
    <scope>NUCLEOTIDE SEQUENCE [LARGE SCALE GENOMIC DNA]</scope>
    <source>
        <strain evidence="2 3">WJ7-1</strain>
    </source>
</reference>
<proteinExistence type="inferred from homology"/>
<keyword evidence="2" id="KW-0808">Transferase</keyword>
<dbReference type="InterPro" id="IPR001447">
    <property type="entry name" value="Arylamine_N-AcTrfase"/>
</dbReference>
<dbReference type="EMBL" id="CP042305">
    <property type="protein sequence ID" value="QDZ16332.1"/>
    <property type="molecule type" value="Genomic_DNA"/>
</dbReference>
<protein>
    <submittedName>
        <fullName evidence="2">Arylamine N-acetyltransferase</fullName>
    </submittedName>
</protein>
<organism evidence="2 3">
    <name type="scientific">Humibacter ginsenosidimutans</name>
    <dbReference type="NCBI Taxonomy" id="2599293"/>
    <lineage>
        <taxon>Bacteria</taxon>
        <taxon>Bacillati</taxon>
        <taxon>Actinomycetota</taxon>
        <taxon>Actinomycetes</taxon>
        <taxon>Micrococcales</taxon>
        <taxon>Microbacteriaceae</taxon>
        <taxon>Humibacter</taxon>
    </lineage>
</organism>
<dbReference type="RefSeq" id="WP_146322336.1">
    <property type="nucleotide sequence ID" value="NZ_CP042305.1"/>
</dbReference>
<evidence type="ECO:0000313" key="3">
    <source>
        <dbReference type="Proteomes" id="UP000320216"/>
    </source>
</evidence>
<gene>
    <name evidence="2" type="ORF">FPZ11_17640</name>
</gene>
<dbReference type="Pfam" id="PF00797">
    <property type="entry name" value="Acetyltransf_2"/>
    <property type="match status" value="1"/>
</dbReference>
<sequence>MTTETSSRPAWVAPYLSKLGIDASDELPAPTLDTLRRLHRAHVERIAFENIDIQRERPQGISPEESIARILAGRGGYCFNLNNAFASLLTVLGYDVTVHRGQINGSLERAKTSPDEYGTHMALTVVIEGERWSIDVGLANSHHEPIPLREGVHVQGPFSFRLEALPEVRPDVWRFFTDPVQTTFHSMDFTLAPAAWEDFIEYHAELSTSPQSGFVQTCELFRRDALGTDFILNDELTRDDASGRSTRVLTSAEEWFAVAERVFQLDLSDIGDGERAALFDRMQRAEEAYRASQRAAADA</sequence>
<dbReference type="PANTHER" id="PTHR11786">
    <property type="entry name" value="N-HYDROXYARYLAMINE O-ACETYLTRANSFERASE"/>
    <property type="match status" value="1"/>
</dbReference>
<dbReference type="Proteomes" id="UP000320216">
    <property type="component" value="Chromosome"/>
</dbReference>
<evidence type="ECO:0000256" key="1">
    <source>
        <dbReference type="ARBA" id="ARBA00006547"/>
    </source>
</evidence>
<dbReference type="Gene3D" id="2.40.128.150">
    <property type="entry name" value="Cysteine proteinases"/>
    <property type="match status" value="1"/>
</dbReference>
<dbReference type="Gene3D" id="3.30.2140.10">
    <property type="entry name" value="Arylamine N-acetyltransferase"/>
    <property type="match status" value="1"/>
</dbReference>
<accession>A0A5B8M9N7</accession>
<dbReference type="PANTHER" id="PTHR11786:SF0">
    <property type="entry name" value="ARYLAMINE N-ACETYLTRANSFERASE 4-RELATED"/>
    <property type="match status" value="1"/>
</dbReference>
<comment type="similarity">
    <text evidence="1">Belongs to the arylamine N-acetyltransferase family.</text>
</comment>
<dbReference type="AlphaFoldDB" id="A0A5B8M9N7"/>
<dbReference type="OrthoDB" id="7181050at2"/>